<dbReference type="SUPFAM" id="SSF55486">
    <property type="entry name" value="Metalloproteases ('zincins'), catalytic domain"/>
    <property type="match status" value="1"/>
</dbReference>
<keyword evidence="5" id="KW-1185">Reference proteome</keyword>
<reference evidence="4 5" key="1">
    <citation type="submission" date="2019-01" db="EMBL/GenBank/DDBJ databases">
        <authorList>
            <person name="Brito A."/>
        </authorList>
    </citation>
    <scope>NUCLEOTIDE SEQUENCE [LARGE SCALE GENOMIC DNA]</scope>
    <source>
        <strain evidence="4">1</strain>
    </source>
</reference>
<dbReference type="Gene3D" id="2.150.10.10">
    <property type="entry name" value="Serralysin-like metalloprotease, C-terminal"/>
    <property type="match status" value="3"/>
</dbReference>
<dbReference type="GO" id="GO:0008237">
    <property type="term" value="F:metallopeptidase activity"/>
    <property type="evidence" value="ECO:0007669"/>
    <property type="project" value="InterPro"/>
</dbReference>
<sequence length="868" mass="91644">MKIEFDYRFDTNGFFDAPERRAALEYAGEIWSNLLQDDFEAIPVGAEFTTTNPATGEAETIVLDTEIDDLLIFVGSNTLEDGENNPNANLRNSDYHLEACCCSHCSHHSGKTVNLSQPGVLEEEEIIDTDSLLAQAQVNGTDLQGDIFQRRVTSNFRDGGVATDFEPWAGTISFSGSDSVNWNFDLENTDDSSIDFVSVTLHEIGHILGIGVAPIFDSLGASGSFTGVNAVAANNGAAIPLENDLSHVVEGFSGNGVLLDPLLNENRSLPSDFDLAILADIGYEIAGFTKQGFTPEIATDKAEEIVGSNVNDVIDGLAGNDLIQANDGNDTVNGGVGNDSIFGTAGEDFLFGDVGIDSLHGGLGRDTLDGGADNDLLVGAEDNDLIFGRDGDDELQGNAGEDTIQGGVGDDTLFGHEDADFLLGNRGNDRIQGGIGDDSLKGHEDNDTILGQEGNDILDGGTGDDVLVGGADSDRFFFGINNGNDTINDFTVGEDTIEIAADLGFNNANEVLAAITNSGATTNPEGLFSEVTLSEGNTINIFHNTDLIADSFSIVTESSISASIFNIVNFTPNSSGFTVNFDDRLNTEVLDLSDLTLVPESTGEEVAGSLVWDESSLRLSFVSSGGILESDRYNLTLASEENSFISETGELLDGDNNSLAGGDFVTQFTIDSTNQRVLALDDFNVSTGEDATLDISLDNGANITKAEFTVTYNPDILSISDVVIDAELTDDWTITTEDLNTPGMAIITVEGTTALDSGEIDLVQLQATIPDTATYGVSDLITIEDISLNEGNITATGDTAVQQVALIGDVNGDGSYSSLDSYLISQMAVGLSDSLDAFPVTDPLLLADINQDGTISALDSFLVAQEIN</sequence>
<accession>A0A563VMV9</accession>
<dbReference type="InterPro" id="IPR002102">
    <property type="entry name" value="Cohesin_dom"/>
</dbReference>
<dbReference type="InterPro" id="IPR050557">
    <property type="entry name" value="RTX_toxin/Mannuronan_C5-epim"/>
</dbReference>
<dbReference type="Proteomes" id="UP000320055">
    <property type="component" value="Unassembled WGS sequence"/>
</dbReference>
<proteinExistence type="predicted"/>
<evidence type="ECO:0000256" key="2">
    <source>
        <dbReference type="ARBA" id="ARBA00022525"/>
    </source>
</evidence>
<dbReference type="InterPro" id="IPR016134">
    <property type="entry name" value="Dockerin_dom"/>
</dbReference>
<evidence type="ECO:0000259" key="3">
    <source>
        <dbReference type="PROSITE" id="PS51766"/>
    </source>
</evidence>
<dbReference type="PANTHER" id="PTHR38340">
    <property type="entry name" value="S-LAYER PROTEIN"/>
    <property type="match status" value="1"/>
</dbReference>
<dbReference type="Gene3D" id="3.40.390.10">
    <property type="entry name" value="Collagenase (Catalytic Domain)"/>
    <property type="match status" value="1"/>
</dbReference>
<dbReference type="InterPro" id="IPR018511">
    <property type="entry name" value="Hemolysin-typ_Ca-bd_CS"/>
</dbReference>
<dbReference type="Pfam" id="PF00404">
    <property type="entry name" value="Dockerin_1"/>
    <property type="match status" value="1"/>
</dbReference>
<dbReference type="SUPFAM" id="SSF51120">
    <property type="entry name" value="beta-Roll"/>
    <property type="match status" value="2"/>
</dbReference>
<dbReference type="InterPro" id="IPR008965">
    <property type="entry name" value="CBM2/CBM3_carb-bd_dom_sf"/>
</dbReference>
<dbReference type="PRINTS" id="PR00313">
    <property type="entry name" value="CABNDNGRPT"/>
</dbReference>
<dbReference type="GO" id="GO:0004553">
    <property type="term" value="F:hydrolase activity, hydrolyzing O-glycosyl compounds"/>
    <property type="evidence" value="ECO:0007669"/>
    <property type="project" value="InterPro"/>
</dbReference>
<dbReference type="InterPro" id="IPR001343">
    <property type="entry name" value="Hemolysn_Ca-bd"/>
</dbReference>
<comment type="subcellular location">
    <subcellularLocation>
        <location evidence="1">Secreted</location>
    </subcellularLocation>
</comment>
<dbReference type="RefSeq" id="WP_144870828.1">
    <property type="nucleotide sequence ID" value="NZ_LR213914.1"/>
</dbReference>
<dbReference type="InterPro" id="IPR011049">
    <property type="entry name" value="Serralysin-like_metalloprot_C"/>
</dbReference>
<dbReference type="GO" id="GO:0030246">
    <property type="term" value="F:carbohydrate binding"/>
    <property type="evidence" value="ECO:0007669"/>
    <property type="project" value="InterPro"/>
</dbReference>
<dbReference type="PANTHER" id="PTHR38340:SF1">
    <property type="entry name" value="S-LAYER PROTEIN"/>
    <property type="match status" value="1"/>
</dbReference>
<evidence type="ECO:0000313" key="5">
    <source>
        <dbReference type="Proteomes" id="UP000320055"/>
    </source>
</evidence>
<dbReference type="InterPro" id="IPR036439">
    <property type="entry name" value="Dockerin_dom_sf"/>
</dbReference>
<dbReference type="PROSITE" id="PS00330">
    <property type="entry name" value="HEMOLYSIN_CALCIUM"/>
    <property type="match status" value="2"/>
</dbReference>
<dbReference type="SUPFAM" id="SSF63446">
    <property type="entry name" value="Type I dockerin domain"/>
    <property type="match status" value="1"/>
</dbReference>
<dbReference type="GO" id="GO:0005576">
    <property type="term" value="C:extracellular region"/>
    <property type="evidence" value="ECO:0007669"/>
    <property type="project" value="UniProtKB-SubCell"/>
</dbReference>
<gene>
    <name evidence="4" type="ORF">H1P_1630014</name>
</gene>
<keyword evidence="2" id="KW-0964">Secreted</keyword>
<dbReference type="AlphaFoldDB" id="A0A563VMV9"/>
<dbReference type="GO" id="GO:0005509">
    <property type="term" value="F:calcium ion binding"/>
    <property type="evidence" value="ECO:0007669"/>
    <property type="project" value="InterPro"/>
</dbReference>
<dbReference type="Gene3D" id="1.10.1330.10">
    <property type="entry name" value="Dockerin domain"/>
    <property type="match status" value="1"/>
</dbReference>
<evidence type="ECO:0000256" key="1">
    <source>
        <dbReference type="ARBA" id="ARBA00004613"/>
    </source>
</evidence>
<organism evidence="4 5">
    <name type="scientific">Hyella patelloides LEGE 07179</name>
    <dbReference type="NCBI Taxonomy" id="945734"/>
    <lineage>
        <taxon>Bacteria</taxon>
        <taxon>Bacillati</taxon>
        <taxon>Cyanobacteriota</taxon>
        <taxon>Cyanophyceae</taxon>
        <taxon>Pleurocapsales</taxon>
        <taxon>Hyellaceae</taxon>
        <taxon>Hyella</taxon>
    </lineage>
</organism>
<dbReference type="Pfam" id="PF00353">
    <property type="entry name" value="HemolysinCabind"/>
    <property type="match status" value="4"/>
</dbReference>
<dbReference type="OrthoDB" id="561585at2"/>
<protein>
    <submittedName>
        <fullName evidence="4">Dockerin type 1 protein</fullName>
    </submittedName>
</protein>
<name>A0A563VMV9_9CYAN</name>
<dbReference type="PROSITE" id="PS51766">
    <property type="entry name" value="DOCKERIN"/>
    <property type="match status" value="1"/>
</dbReference>
<dbReference type="GO" id="GO:0000272">
    <property type="term" value="P:polysaccharide catabolic process"/>
    <property type="evidence" value="ECO:0007669"/>
    <property type="project" value="InterPro"/>
</dbReference>
<dbReference type="InterPro" id="IPR024079">
    <property type="entry name" value="MetalloPept_cat_dom_sf"/>
</dbReference>
<dbReference type="InterPro" id="IPR002105">
    <property type="entry name" value="Dockerin_1_rpt"/>
</dbReference>
<evidence type="ECO:0000313" key="4">
    <source>
        <dbReference type="EMBL" id="VEP12758.1"/>
    </source>
</evidence>
<dbReference type="Pfam" id="PF00963">
    <property type="entry name" value="Cohesin"/>
    <property type="match status" value="1"/>
</dbReference>
<feature type="domain" description="Dockerin" evidence="3">
    <location>
        <begin position="803"/>
        <end position="868"/>
    </location>
</feature>
<dbReference type="SUPFAM" id="SSF49384">
    <property type="entry name" value="Carbohydrate-binding domain"/>
    <property type="match status" value="1"/>
</dbReference>
<dbReference type="EMBL" id="CAACVJ010000072">
    <property type="protein sequence ID" value="VEP12758.1"/>
    <property type="molecule type" value="Genomic_DNA"/>
</dbReference>